<dbReference type="EMBL" id="JAGKQQ010000001">
    <property type="protein sequence ID" value="MBP3953924.1"/>
    <property type="molecule type" value="Genomic_DNA"/>
</dbReference>
<comment type="similarity">
    <text evidence="2">Belongs to the type II topoisomerase GyrB family.</text>
</comment>
<keyword evidence="6" id="KW-0799">Topoisomerase</keyword>
<dbReference type="InterPro" id="IPR020568">
    <property type="entry name" value="Ribosomal_Su5_D2-typ_SF"/>
</dbReference>
<dbReference type="SMART" id="SM00433">
    <property type="entry name" value="TOP2c"/>
    <property type="match status" value="1"/>
</dbReference>
<dbReference type="InterPro" id="IPR036890">
    <property type="entry name" value="HATPase_C_sf"/>
</dbReference>
<protein>
    <recommendedName>
        <fullName evidence="3">DNA topoisomerase (ATP-hydrolyzing)</fullName>
        <ecNumber evidence="3">5.6.2.2</ecNumber>
    </recommendedName>
</protein>
<dbReference type="PANTHER" id="PTHR45866:SF1">
    <property type="entry name" value="DNA GYRASE SUBUNIT B, MITOCHONDRIAL"/>
    <property type="match status" value="1"/>
</dbReference>
<evidence type="ECO:0000256" key="6">
    <source>
        <dbReference type="ARBA" id="ARBA00023029"/>
    </source>
</evidence>
<dbReference type="PRINTS" id="PR01159">
    <property type="entry name" value="DNAGYRASEB"/>
</dbReference>
<keyword evidence="11" id="KW-1185">Reference proteome</keyword>
<evidence type="ECO:0000256" key="2">
    <source>
        <dbReference type="ARBA" id="ARBA00010708"/>
    </source>
</evidence>
<dbReference type="PANTHER" id="PTHR45866">
    <property type="entry name" value="DNA GYRASE/TOPOISOMERASE SUBUNIT B"/>
    <property type="match status" value="1"/>
</dbReference>
<dbReference type="InterPro" id="IPR013506">
    <property type="entry name" value="Topo_IIA_bsu_dom2"/>
</dbReference>
<evidence type="ECO:0000313" key="10">
    <source>
        <dbReference type="EMBL" id="MBP3953924.1"/>
    </source>
</evidence>
<evidence type="ECO:0000256" key="1">
    <source>
        <dbReference type="ARBA" id="ARBA00000185"/>
    </source>
</evidence>
<dbReference type="Proteomes" id="UP000676565">
    <property type="component" value="Unassembled WGS sequence"/>
</dbReference>
<dbReference type="EC" id="5.6.2.2" evidence="3"/>
<dbReference type="InterPro" id="IPR000565">
    <property type="entry name" value="Topo_IIA_B"/>
</dbReference>
<keyword evidence="7" id="KW-0238">DNA-binding</keyword>
<reference evidence="10 11" key="1">
    <citation type="submission" date="2021-04" db="EMBL/GenBank/DDBJ databases">
        <authorList>
            <person name="Ivanova A."/>
        </authorList>
    </citation>
    <scope>NUCLEOTIDE SEQUENCE [LARGE SCALE GENOMIC DNA]</scope>
    <source>
        <strain evidence="10 11">G18</strain>
    </source>
</reference>
<keyword evidence="4" id="KW-0547">Nucleotide-binding</keyword>
<dbReference type="RefSeq" id="WP_210651910.1">
    <property type="nucleotide sequence ID" value="NZ_JAGKQQ010000001.1"/>
</dbReference>
<evidence type="ECO:0000259" key="9">
    <source>
        <dbReference type="Pfam" id="PF00204"/>
    </source>
</evidence>
<sequence>MEVVDDRSPVFGELSLESVFTQWHGLGPGADGRYWGTYLAANALSAELTVRVRTDGSVYQHTFRRGVTHAVLQSGGAPNDRGLTIRFRPDSLIFGDVRFDSETIRDRLRQCAFLHSGVRISFTDESDGAHDEFEFADGIRAYVAWLNADRTPIHPDVIVIRGEEAGVRYEVGLQWCEGDDVTVSFANDRRLPEGGTHVYGMRAGVTKAVNSFIRERIHGERVVKGDDARTGLAAVVSVRLADAMFMGAARIQLDNPEVEGIVASGVTQFLREHFKAHPAVADRIVRNAIAARDSRETVSAARNENDPGKRTQ</sequence>
<dbReference type="Pfam" id="PF00204">
    <property type="entry name" value="DNA_gyraseB"/>
    <property type="match status" value="1"/>
</dbReference>
<dbReference type="SUPFAM" id="SSF55874">
    <property type="entry name" value="ATPase domain of HSP90 chaperone/DNA topoisomerase II/histidine kinase"/>
    <property type="match status" value="1"/>
</dbReference>
<evidence type="ECO:0000256" key="4">
    <source>
        <dbReference type="ARBA" id="ARBA00022741"/>
    </source>
</evidence>
<keyword evidence="5" id="KW-0067">ATP-binding</keyword>
<gene>
    <name evidence="10" type="ORF">J8F10_01230</name>
</gene>
<proteinExistence type="inferred from homology"/>
<evidence type="ECO:0000256" key="7">
    <source>
        <dbReference type="ARBA" id="ARBA00023125"/>
    </source>
</evidence>
<dbReference type="Gene3D" id="3.30.230.10">
    <property type="match status" value="1"/>
</dbReference>
<name>A0ABS5BJQ6_9BACT</name>
<dbReference type="InterPro" id="IPR001241">
    <property type="entry name" value="Topo_IIA"/>
</dbReference>
<dbReference type="SUPFAM" id="SSF54211">
    <property type="entry name" value="Ribosomal protein S5 domain 2-like"/>
    <property type="match status" value="1"/>
</dbReference>
<accession>A0ABS5BJQ6</accession>
<evidence type="ECO:0000256" key="3">
    <source>
        <dbReference type="ARBA" id="ARBA00012895"/>
    </source>
</evidence>
<feature type="domain" description="DNA topoisomerase type IIA subunit B" evidence="9">
    <location>
        <begin position="138"/>
        <end position="303"/>
    </location>
</feature>
<organism evidence="10 11">
    <name type="scientific">Gemmata palustris</name>
    <dbReference type="NCBI Taxonomy" id="2822762"/>
    <lineage>
        <taxon>Bacteria</taxon>
        <taxon>Pseudomonadati</taxon>
        <taxon>Planctomycetota</taxon>
        <taxon>Planctomycetia</taxon>
        <taxon>Gemmatales</taxon>
        <taxon>Gemmataceae</taxon>
        <taxon>Gemmata</taxon>
    </lineage>
</organism>
<comment type="caution">
    <text evidence="10">The sequence shown here is derived from an EMBL/GenBank/DDBJ whole genome shotgun (WGS) entry which is preliminary data.</text>
</comment>
<dbReference type="CDD" id="cd00329">
    <property type="entry name" value="TopoII_MutL_Trans"/>
    <property type="match status" value="1"/>
</dbReference>
<evidence type="ECO:0000313" key="11">
    <source>
        <dbReference type="Proteomes" id="UP000676565"/>
    </source>
</evidence>
<dbReference type="InterPro" id="IPR014721">
    <property type="entry name" value="Ribsml_uS5_D2-typ_fold_subgr"/>
</dbReference>
<evidence type="ECO:0000256" key="5">
    <source>
        <dbReference type="ARBA" id="ARBA00022840"/>
    </source>
</evidence>
<dbReference type="Gene3D" id="3.30.565.10">
    <property type="entry name" value="Histidine kinase-like ATPase, C-terminal domain"/>
    <property type="match status" value="1"/>
</dbReference>
<comment type="catalytic activity">
    <reaction evidence="1">
        <text>ATP-dependent breakage, passage and rejoining of double-stranded DNA.</text>
        <dbReference type="EC" id="5.6.2.2"/>
    </reaction>
</comment>
<keyword evidence="8" id="KW-0413">Isomerase</keyword>
<evidence type="ECO:0000256" key="8">
    <source>
        <dbReference type="ARBA" id="ARBA00023235"/>
    </source>
</evidence>